<proteinExistence type="predicted"/>
<feature type="chain" id="PRO_5022140660" description="4-O-methyl-glucuronoyl methylesterase-like domain-containing protein" evidence="4">
    <location>
        <begin position="36"/>
        <end position="440"/>
    </location>
</feature>
<sequence length="440" mass="49694" precursor="true">MKSHQNESPQDMKRLLLTTALVFSICLICSQTSQAQRPKPNYDEAKVPKFELPDPLVTADGKQVDSAELWWKVRRPEVLHLFESEVYGKSPAAPQDMLFEVTSVKNDALGGKAIRKEVSVYFSGKKEEPRMDLLIYLPAKATKPVPVFMGLNFYGNHTITEEKDVKLNDHWMRANKDKGIVDHRATEKSRGASASRWPIEKIIDRGYGLVAIYCGDIDPDYDDGFKNGIHAIYNAKQKPTPDEWGTISAWAWGLSRALDYLETDKQIDANKVAVMGHSRLGKTSLWAGAQDPRFALVISNDSGCGGAALSRRRFGETLNVINNAFPHWFCDNFNKYIDKENKLPVDQHMLISLIAPRPVYVASAEDDRWADPKGEFLSVKYAEPVYELLGTSGFGAKEMPKVNQPIQKQMGYHMRTGKHDVTDFDWQQYLDFADTHFKGS</sequence>
<keyword evidence="7" id="KW-1185">Reference proteome</keyword>
<keyword evidence="3" id="KW-0378">Hydrolase</keyword>
<gene>
    <name evidence="6" type="ORF">Pan241w_03370</name>
</gene>
<dbReference type="SUPFAM" id="SSF53474">
    <property type="entry name" value="alpha/beta-Hydrolases"/>
    <property type="match status" value="1"/>
</dbReference>
<evidence type="ECO:0000313" key="7">
    <source>
        <dbReference type="Proteomes" id="UP000317171"/>
    </source>
</evidence>
<keyword evidence="2 4" id="KW-0732">Signal</keyword>
<dbReference type="Proteomes" id="UP000317171">
    <property type="component" value="Chromosome"/>
</dbReference>
<dbReference type="AlphaFoldDB" id="A0A517R8V3"/>
<dbReference type="EMBL" id="CP036269">
    <property type="protein sequence ID" value="QDT40281.1"/>
    <property type="molecule type" value="Genomic_DNA"/>
</dbReference>
<protein>
    <recommendedName>
        <fullName evidence="5">4-O-methyl-glucuronoyl methylesterase-like domain-containing protein</fullName>
    </recommendedName>
</protein>
<dbReference type="Pfam" id="PF22244">
    <property type="entry name" value="GCE_fung"/>
    <property type="match status" value="1"/>
</dbReference>
<keyword evidence="1" id="KW-0719">Serine esterase</keyword>
<evidence type="ECO:0000256" key="4">
    <source>
        <dbReference type="SAM" id="SignalP"/>
    </source>
</evidence>
<dbReference type="InterPro" id="IPR054579">
    <property type="entry name" value="GCE-like_dom"/>
</dbReference>
<feature type="signal peptide" evidence="4">
    <location>
        <begin position="1"/>
        <end position="35"/>
    </location>
</feature>
<accession>A0A517R8V3</accession>
<evidence type="ECO:0000256" key="1">
    <source>
        <dbReference type="ARBA" id="ARBA00022487"/>
    </source>
</evidence>
<feature type="domain" description="4-O-methyl-glucuronoyl methylesterase-like" evidence="5">
    <location>
        <begin position="243"/>
        <end position="390"/>
    </location>
</feature>
<dbReference type="KEGG" id="gaz:Pan241w_03370"/>
<dbReference type="Gene3D" id="3.40.50.1820">
    <property type="entry name" value="alpha/beta hydrolase"/>
    <property type="match status" value="1"/>
</dbReference>
<evidence type="ECO:0000256" key="2">
    <source>
        <dbReference type="ARBA" id="ARBA00022729"/>
    </source>
</evidence>
<reference evidence="6 7" key="1">
    <citation type="submission" date="2019-02" db="EMBL/GenBank/DDBJ databases">
        <title>Deep-cultivation of Planctomycetes and their phenomic and genomic characterization uncovers novel biology.</title>
        <authorList>
            <person name="Wiegand S."/>
            <person name="Jogler M."/>
            <person name="Boedeker C."/>
            <person name="Pinto D."/>
            <person name="Vollmers J."/>
            <person name="Rivas-Marin E."/>
            <person name="Kohn T."/>
            <person name="Peeters S.H."/>
            <person name="Heuer A."/>
            <person name="Rast P."/>
            <person name="Oberbeckmann S."/>
            <person name="Bunk B."/>
            <person name="Jeske O."/>
            <person name="Meyerdierks A."/>
            <person name="Storesund J.E."/>
            <person name="Kallscheuer N."/>
            <person name="Luecker S."/>
            <person name="Lage O.M."/>
            <person name="Pohl T."/>
            <person name="Merkel B.J."/>
            <person name="Hornburger P."/>
            <person name="Mueller R.-W."/>
            <person name="Bruemmer F."/>
            <person name="Labrenz M."/>
            <person name="Spormann A.M."/>
            <person name="Op den Camp H."/>
            <person name="Overmann J."/>
            <person name="Amann R."/>
            <person name="Jetten M.S.M."/>
            <person name="Mascher T."/>
            <person name="Medema M.H."/>
            <person name="Devos D.P."/>
            <person name="Kaster A.-K."/>
            <person name="Ovreas L."/>
            <person name="Rohde M."/>
            <person name="Galperin M.Y."/>
            <person name="Jogler C."/>
        </authorList>
    </citation>
    <scope>NUCLEOTIDE SEQUENCE [LARGE SCALE GENOMIC DNA]</scope>
    <source>
        <strain evidence="6 7">Pan241w</strain>
    </source>
</reference>
<dbReference type="InterPro" id="IPR029058">
    <property type="entry name" value="AB_hydrolase_fold"/>
</dbReference>
<evidence type="ECO:0000259" key="5">
    <source>
        <dbReference type="Pfam" id="PF22244"/>
    </source>
</evidence>
<evidence type="ECO:0000256" key="3">
    <source>
        <dbReference type="ARBA" id="ARBA00022801"/>
    </source>
</evidence>
<organism evidence="6 7">
    <name type="scientific">Gimesia alba</name>
    <dbReference type="NCBI Taxonomy" id="2527973"/>
    <lineage>
        <taxon>Bacteria</taxon>
        <taxon>Pseudomonadati</taxon>
        <taxon>Planctomycetota</taxon>
        <taxon>Planctomycetia</taxon>
        <taxon>Planctomycetales</taxon>
        <taxon>Planctomycetaceae</taxon>
        <taxon>Gimesia</taxon>
    </lineage>
</organism>
<name>A0A517R8V3_9PLAN</name>
<evidence type="ECO:0000313" key="6">
    <source>
        <dbReference type="EMBL" id="QDT40281.1"/>
    </source>
</evidence>
<dbReference type="GO" id="GO:0052689">
    <property type="term" value="F:carboxylic ester hydrolase activity"/>
    <property type="evidence" value="ECO:0007669"/>
    <property type="project" value="UniProtKB-KW"/>
</dbReference>